<dbReference type="Gene3D" id="3.40.30.10">
    <property type="entry name" value="Glutaredoxin"/>
    <property type="match status" value="1"/>
</dbReference>
<sequence length="217" mass="24228">MSQLDIQVAYDVVCPWCWIGKRHLDEAIAQLDFKDEVRVSYLPFQLNPWVPREGMARADYRAQKFGSVERGEELDAQVAQSGAQSGVTFRHSLMQRTPNSTDAQRIVWRQQSAGLPERPLLEALFVAYFHDGKDVGDKQVLAEIASQHDDSVSVEQVLAFLQSSEGEQDVAAQQEALREAGIQSVPSTIVGKFYVPGAQPVEVLVQMLTEARQQQAE</sequence>
<dbReference type="Proteomes" id="UP000319941">
    <property type="component" value="Unassembled WGS sequence"/>
</dbReference>
<name>A0A558HKF0_9GAMM</name>
<reference evidence="2 3" key="1">
    <citation type="submission" date="2019-07" db="EMBL/GenBank/DDBJ databases">
        <title>Diversity of Bacteria from Kongsfjorden, Arctic.</title>
        <authorList>
            <person name="Yu Y."/>
        </authorList>
    </citation>
    <scope>NUCLEOTIDE SEQUENCE [LARGE SCALE GENOMIC DNA]</scope>
    <source>
        <strain evidence="2 3">SM1923</strain>
    </source>
</reference>
<proteinExistence type="predicted"/>
<evidence type="ECO:0000313" key="2">
    <source>
        <dbReference type="EMBL" id="TVU69605.1"/>
    </source>
</evidence>
<comment type="caution">
    <text evidence="2">The sequence shown here is derived from an EMBL/GenBank/DDBJ whole genome shotgun (WGS) entry which is preliminary data.</text>
</comment>
<dbReference type="PANTHER" id="PTHR13887:SF41">
    <property type="entry name" value="THIOREDOXIN SUPERFAMILY PROTEIN"/>
    <property type="match status" value="1"/>
</dbReference>
<accession>A0A558HKF0</accession>
<dbReference type="EMBL" id="VNFH01000007">
    <property type="protein sequence ID" value="TVU69605.1"/>
    <property type="molecule type" value="Genomic_DNA"/>
</dbReference>
<dbReference type="OrthoDB" id="9799122at2"/>
<gene>
    <name evidence="2" type="ORF">FQP86_10835</name>
</gene>
<dbReference type="Pfam" id="PF01323">
    <property type="entry name" value="DSBA"/>
    <property type="match status" value="1"/>
</dbReference>
<evidence type="ECO:0000259" key="1">
    <source>
        <dbReference type="Pfam" id="PF01323"/>
    </source>
</evidence>
<keyword evidence="3" id="KW-1185">Reference proteome</keyword>
<dbReference type="RefSeq" id="WP_144727645.1">
    <property type="nucleotide sequence ID" value="NZ_CAWOWR010000127.1"/>
</dbReference>
<dbReference type="SUPFAM" id="SSF52833">
    <property type="entry name" value="Thioredoxin-like"/>
    <property type="match status" value="1"/>
</dbReference>
<evidence type="ECO:0000313" key="3">
    <source>
        <dbReference type="Proteomes" id="UP000319941"/>
    </source>
</evidence>
<dbReference type="AlphaFoldDB" id="A0A558HKF0"/>
<dbReference type="STRING" id="553385.GCA_000591415_02148"/>
<dbReference type="PANTHER" id="PTHR13887">
    <property type="entry name" value="GLUTATHIONE S-TRANSFERASE KAPPA"/>
    <property type="match status" value="1"/>
</dbReference>
<dbReference type="CDD" id="cd03024">
    <property type="entry name" value="DsbA_FrnE"/>
    <property type="match status" value="1"/>
</dbReference>
<dbReference type="GO" id="GO:0016491">
    <property type="term" value="F:oxidoreductase activity"/>
    <property type="evidence" value="ECO:0007669"/>
    <property type="project" value="InterPro"/>
</dbReference>
<organism evidence="2 3">
    <name type="scientific">Cobetia crustatorum</name>
    <dbReference type="NCBI Taxonomy" id="553385"/>
    <lineage>
        <taxon>Bacteria</taxon>
        <taxon>Pseudomonadati</taxon>
        <taxon>Pseudomonadota</taxon>
        <taxon>Gammaproteobacteria</taxon>
        <taxon>Oceanospirillales</taxon>
        <taxon>Halomonadaceae</taxon>
        <taxon>Cobetia</taxon>
    </lineage>
</organism>
<dbReference type="InterPro" id="IPR001853">
    <property type="entry name" value="DSBA-like_thioredoxin_dom"/>
</dbReference>
<dbReference type="InterPro" id="IPR036249">
    <property type="entry name" value="Thioredoxin-like_sf"/>
</dbReference>
<protein>
    <submittedName>
        <fullName evidence="2">DsbA family oxidoreductase</fullName>
    </submittedName>
</protein>
<feature type="domain" description="DSBA-like thioredoxin" evidence="1">
    <location>
        <begin position="6"/>
        <end position="208"/>
    </location>
</feature>